<evidence type="ECO:0000313" key="2">
    <source>
        <dbReference type="EMBL" id="MBX65358.1"/>
    </source>
</evidence>
<feature type="chain" id="PRO_5015150821" evidence="1">
    <location>
        <begin position="23"/>
        <end position="43"/>
    </location>
</feature>
<evidence type="ECO:0000256" key="1">
    <source>
        <dbReference type="SAM" id="SignalP"/>
    </source>
</evidence>
<dbReference type="AlphaFoldDB" id="A0A2P2QEE9"/>
<accession>A0A2P2QEE9</accession>
<name>A0A2P2QEE9_RHIMU</name>
<protein>
    <submittedName>
        <fullName evidence="2">Uncharacterized protein</fullName>
    </submittedName>
</protein>
<reference evidence="2" key="1">
    <citation type="submission" date="2018-02" db="EMBL/GenBank/DDBJ databases">
        <title>Rhizophora mucronata_Transcriptome.</title>
        <authorList>
            <person name="Meera S.P."/>
            <person name="Sreeshan A."/>
            <person name="Augustine A."/>
        </authorList>
    </citation>
    <scope>NUCLEOTIDE SEQUENCE</scope>
    <source>
        <tissue evidence="2">Leaf</tissue>
    </source>
</reference>
<feature type="signal peptide" evidence="1">
    <location>
        <begin position="1"/>
        <end position="22"/>
    </location>
</feature>
<proteinExistence type="predicted"/>
<organism evidence="2">
    <name type="scientific">Rhizophora mucronata</name>
    <name type="common">Asiatic mangrove</name>
    <dbReference type="NCBI Taxonomy" id="61149"/>
    <lineage>
        <taxon>Eukaryota</taxon>
        <taxon>Viridiplantae</taxon>
        <taxon>Streptophyta</taxon>
        <taxon>Embryophyta</taxon>
        <taxon>Tracheophyta</taxon>
        <taxon>Spermatophyta</taxon>
        <taxon>Magnoliopsida</taxon>
        <taxon>eudicotyledons</taxon>
        <taxon>Gunneridae</taxon>
        <taxon>Pentapetalae</taxon>
        <taxon>rosids</taxon>
        <taxon>fabids</taxon>
        <taxon>Malpighiales</taxon>
        <taxon>Rhizophoraceae</taxon>
        <taxon>Rhizophora</taxon>
    </lineage>
</organism>
<sequence>MEVINFFLMISLILSGFTLVQKEKRKNPFGMWLYVMDLGLAFL</sequence>
<keyword evidence="1" id="KW-0732">Signal</keyword>
<dbReference type="EMBL" id="GGEC01084874">
    <property type="protein sequence ID" value="MBX65358.1"/>
    <property type="molecule type" value="Transcribed_RNA"/>
</dbReference>